<dbReference type="PANTHER" id="PTHR43133">
    <property type="entry name" value="RNA POLYMERASE ECF-TYPE SIGMA FACTO"/>
    <property type="match status" value="1"/>
</dbReference>
<dbReference type="Proteomes" id="UP000428260">
    <property type="component" value="Chromosome"/>
</dbReference>
<dbReference type="Pfam" id="PF08281">
    <property type="entry name" value="Sigma70_r4_2"/>
    <property type="match status" value="1"/>
</dbReference>
<dbReference type="AlphaFoldDB" id="A0A6I6JPM9"/>
<proteinExistence type="inferred from homology"/>
<feature type="domain" description="RNA polymerase sigma factor 70 region 4 type 2" evidence="7">
    <location>
        <begin position="104"/>
        <end position="155"/>
    </location>
</feature>
<gene>
    <name evidence="8" type="ORF">GM418_12300</name>
</gene>
<comment type="similarity">
    <text evidence="1">Belongs to the sigma-70 factor family. ECF subfamily.</text>
</comment>
<dbReference type="InterPro" id="IPR014284">
    <property type="entry name" value="RNA_pol_sigma-70_dom"/>
</dbReference>
<evidence type="ECO:0000313" key="8">
    <source>
        <dbReference type="EMBL" id="QGY44411.1"/>
    </source>
</evidence>
<dbReference type="GO" id="GO:0003677">
    <property type="term" value="F:DNA binding"/>
    <property type="evidence" value="ECO:0007669"/>
    <property type="project" value="UniProtKB-KW"/>
</dbReference>
<reference evidence="8 9" key="1">
    <citation type="submission" date="2019-11" db="EMBL/GenBank/DDBJ databases">
        <authorList>
            <person name="Zheng R.K."/>
            <person name="Sun C.M."/>
        </authorList>
    </citation>
    <scope>NUCLEOTIDE SEQUENCE [LARGE SCALE GENOMIC DNA]</scope>
    <source>
        <strain evidence="8 9">WC007</strain>
    </source>
</reference>
<dbReference type="GO" id="GO:0006352">
    <property type="term" value="P:DNA-templated transcription initiation"/>
    <property type="evidence" value="ECO:0007669"/>
    <property type="project" value="InterPro"/>
</dbReference>
<feature type="domain" description="RNA polymerase sigma-70 region 2" evidence="6">
    <location>
        <begin position="13"/>
        <end position="75"/>
    </location>
</feature>
<organism evidence="8 9">
    <name type="scientific">Maribellus comscasis</name>
    <dbReference type="NCBI Taxonomy" id="2681766"/>
    <lineage>
        <taxon>Bacteria</taxon>
        <taxon>Pseudomonadati</taxon>
        <taxon>Bacteroidota</taxon>
        <taxon>Bacteroidia</taxon>
        <taxon>Marinilabiliales</taxon>
        <taxon>Prolixibacteraceae</taxon>
        <taxon>Maribellus</taxon>
    </lineage>
</organism>
<evidence type="ECO:0000256" key="5">
    <source>
        <dbReference type="ARBA" id="ARBA00023163"/>
    </source>
</evidence>
<dbReference type="InterPro" id="IPR036388">
    <property type="entry name" value="WH-like_DNA-bd_sf"/>
</dbReference>
<dbReference type="NCBIfam" id="TIGR02937">
    <property type="entry name" value="sigma70-ECF"/>
    <property type="match status" value="1"/>
</dbReference>
<dbReference type="EMBL" id="CP046401">
    <property type="protein sequence ID" value="QGY44411.1"/>
    <property type="molecule type" value="Genomic_DNA"/>
</dbReference>
<evidence type="ECO:0000259" key="7">
    <source>
        <dbReference type="Pfam" id="PF08281"/>
    </source>
</evidence>
<dbReference type="GO" id="GO:0016987">
    <property type="term" value="F:sigma factor activity"/>
    <property type="evidence" value="ECO:0007669"/>
    <property type="project" value="UniProtKB-KW"/>
</dbReference>
<keyword evidence="2" id="KW-0805">Transcription regulation</keyword>
<accession>A0A6I6JPM9</accession>
<evidence type="ECO:0000259" key="6">
    <source>
        <dbReference type="Pfam" id="PF04542"/>
    </source>
</evidence>
<dbReference type="InterPro" id="IPR013249">
    <property type="entry name" value="RNA_pol_sigma70_r4_t2"/>
</dbReference>
<dbReference type="InterPro" id="IPR007627">
    <property type="entry name" value="RNA_pol_sigma70_r2"/>
</dbReference>
<dbReference type="Gene3D" id="1.10.10.10">
    <property type="entry name" value="Winged helix-like DNA-binding domain superfamily/Winged helix DNA-binding domain"/>
    <property type="match status" value="1"/>
</dbReference>
<evidence type="ECO:0000313" key="9">
    <source>
        <dbReference type="Proteomes" id="UP000428260"/>
    </source>
</evidence>
<keyword evidence="3" id="KW-0731">Sigma factor</keyword>
<dbReference type="KEGG" id="mcos:GM418_12300"/>
<dbReference type="InterPro" id="IPR013324">
    <property type="entry name" value="RNA_pol_sigma_r3/r4-like"/>
</dbReference>
<name>A0A6I6JPM9_9BACT</name>
<evidence type="ECO:0000256" key="3">
    <source>
        <dbReference type="ARBA" id="ARBA00023082"/>
    </source>
</evidence>
<dbReference type="CDD" id="cd06171">
    <property type="entry name" value="Sigma70_r4"/>
    <property type="match status" value="1"/>
</dbReference>
<keyword evidence="5" id="KW-0804">Transcription</keyword>
<dbReference type="SUPFAM" id="SSF88946">
    <property type="entry name" value="Sigma2 domain of RNA polymerase sigma factors"/>
    <property type="match status" value="1"/>
</dbReference>
<keyword evidence="9" id="KW-1185">Reference proteome</keyword>
<keyword evidence="4" id="KW-0238">DNA-binding</keyword>
<dbReference type="Pfam" id="PF04542">
    <property type="entry name" value="Sigma70_r2"/>
    <property type="match status" value="1"/>
</dbReference>
<dbReference type="PANTHER" id="PTHR43133:SF8">
    <property type="entry name" value="RNA POLYMERASE SIGMA FACTOR HI_1459-RELATED"/>
    <property type="match status" value="1"/>
</dbReference>
<dbReference type="Gene3D" id="1.10.1740.10">
    <property type="match status" value="1"/>
</dbReference>
<evidence type="ECO:0000256" key="4">
    <source>
        <dbReference type="ARBA" id="ARBA00023125"/>
    </source>
</evidence>
<evidence type="ECO:0000256" key="2">
    <source>
        <dbReference type="ARBA" id="ARBA00023015"/>
    </source>
</evidence>
<dbReference type="SUPFAM" id="SSF88659">
    <property type="entry name" value="Sigma3 and sigma4 domains of RNA polymerase sigma factors"/>
    <property type="match status" value="1"/>
</dbReference>
<sequence length="179" mass="21418">MTAEEFKNKVIPYSRKLYPMLKRILKDEEETQDALQDLMVKLWSKKNELIKCSNLNSYIITVAKNYSFDLLKKKRPSTFGENEEYKILNIESTETQADTKEKYEQVRKIIDDLPEKYKTVIQMRDIDGFSFEEIQEFTGYEIPNIRVILSRARLKVKQEVEKIYDYENGRERQIARQIL</sequence>
<evidence type="ECO:0000256" key="1">
    <source>
        <dbReference type="ARBA" id="ARBA00010641"/>
    </source>
</evidence>
<dbReference type="RefSeq" id="WP_281350292.1">
    <property type="nucleotide sequence ID" value="NZ_CP046401.1"/>
</dbReference>
<protein>
    <submittedName>
        <fullName evidence="8">Sigma-70 family RNA polymerase sigma factor</fullName>
    </submittedName>
</protein>
<dbReference type="InterPro" id="IPR013325">
    <property type="entry name" value="RNA_pol_sigma_r2"/>
</dbReference>
<dbReference type="InterPro" id="IPR039425">
    <property type="entry name" value="RNA_pol_sigma-70-like"/>
</dbReference>